<dbReference type="RefSeq" id="WP_229923339.1">
    <property type="nucleotide sequence ID" value="NZ_BNBN01000004.1"/>
</dbReference>
<name>A0A7X0HCB7_9ACTN</name>
<gene>
    <name evidence="2" type="ORF">HNQ79_001469</name>
</gene>
<keyword evidence="1" id="KW-0812">Transmembrane</keyword>
<dbReference type="Proteomes" id="UP000540423">
    <property type="component" value="Unassembled WGS sequence"/>
</dbReference>
<protein>
    <submittedName>
        <fullName evidence="2">MFS family permease</fullName>
    </submittedName>
</protein>
<keyword evidence="1" id="KW-1133">Transmembrane helix</keyword>
<sequence>MNSTADKTELTGYDRRMRALMNDPRGRVLHATKGRRRAAVAASVGLTAAAVTLVARMFTYDELWAAFALLPVLLLWCLATGALNSATRGLFELRVRALDERQLLERERARSAAHMMTGALIFGAAVGLWVSTVLGDGHLTRAYVAPLLAGVFVLHWMMPLWIAGLLAQDAPADDSADDGEGPSYG</sequence>
<feature type="transmembrane region" description="Helical" evidence="1">
    <location>
        <begin position="64"/>
        <end position="91"/>
    </location>
</feature>
<proteinExistence type="predicted"/>
<organism evidence="2 3">
    <name type="scientific">Streptomyces candidus</name>
    <dbReference type="NCBI Taxonomy" id="67283"/>
    <lineage>
        <taxon>Bacteria</taxon>
        <taxon>Bacillati</taxon>
        <taxon>Actinomycetota</taxon>
        <taxon>Actinomycetes</taxon>
        <taxon>Kitasatosporales</taxon>
        <taxon>Streptomycetaceae</taxon>
        <taxon>Streptomyces</taxon>
    </lineage>
</organism>
<reference evidence="2 3" key="1">
    <citation type="submission" date="2020-08" db="EMBL/GenBank/DDBJ databases">
        <title>Genomic Encyclopedia of Type Strains, Phase IV (KMG-IV): sequencing the most valuable type-strain genomes for metagenomic binning, comparative biology and taxonomic classification.</title>
        <authorList>
            <person name="Goeker M."/>
        </authorList>
    </citation>
    <scope>NUCLEOTIDE SEQUENCE [LARGE SCALE GENOMIC DNA]</scope>
    <source>
        <strain evidence="2 3">DSM 40141</strain>
    </source>
</reference>
<evidence type="ECO:0000313" key="2">
    <source>
        <dbReference type="EMBL" id="MBB6435018.1"/>
    </source>
</evidence>
<keyword evidence="1" id="KW-0472">Membrane</keyword>
<feature type="transmembrane region" description="Helical" evidence="1">
    <location>
        <begin position="112"/>
        <end position="131"/>
    </location>
</feature>
<keyword evidence="3" id="KW-1185">Reference proteome</keyword>
<dbReference type="AlphaFoldDB" id="A0A7X0HCB7"/>
<feature type="transmembrane region" description="Helical" evidence="1">
    <location>
        <begin position="143"/>
        <end position="167"/>
    </location>
</feature>
<accession>A0A7X0HCB7</accession>
<comment type="caution">
    <text evidence="2">The sequence shown here is derived from an EMBL/GenBank/DDBJ whole genome shotgun (WGS) entry which is preliminary data.</text>
</comment>
<feature type="transmembrane region" description="Helical" evidence="1">
    <location>
        <begin position="38"/>
        <end position="58"/>
    </location>
</feature>
<evidence type="ECO:0000313" key="3">
    <source>
        <dbReference type="Proteomes" id="UP000540423"/>
    </source>
</evidence>
<evidence type="ECO:0000256" key="1">
    <source>
        <dbReference type="SAM" id="Phobius"/>
    </source>
</evidence>
<dbReference type="EMBL" id="JACHEM010000003">
    <property type="protein sequence ID" value="MBB6435018.1"/>
    <property type="molecule type" value="Genomic_DNA"/>
</dbReference>